<evidence type="ECO:0000256" key="2">
    <source>
        <dbReference type="ARBA" id="ARBA00023316"/>
    </source>
</evidence>
<comment type="similarity">
    <text evidence="3 4">Belongs to the RlpA family.</text>
</comment>
<dbReference type="InterPro" id="IPR036908">
    <property type="entry name" value="RlpA-like_sf"/>
</dbReference>
<keyword evidence="2 3" id="KW-0961">Cell wall biogenesis/degradation</keyword>
<dbReference type="HAMAP" id="MF_02071">
    <property type="entry name" value="RlpA"/>
    <property type="match status" value="1"/>
</dbReference>
<proteinExistence type="inferred from homology"/>
<dbReference type="EMBL" id="CP066690">
    <property type="protein sequence ID" value="QQG45640.1"/>
    <property type="molecule type" value="Genomic_DNA"/>
</dbReference>
<gene>
    <name evidence="3" type="primary">rlpA</name>
    <name evidence="6" type="ORF">HYW89_01840</name>
</gene>
<organism evidence="6 7">
    <name type="scientific">Candidatus Sungiibacteriota bacterium</name>
    <dbReference type="NCBI Taxonomy" id="2750080"/>
    <lineage>
        <taxon>Bacteria</taxon>
        <taxon>Candidatus Sungiibacteriota</taxon>
    </lineage>
</organism>
<evidence type="ECO:0000313" key="7">
    <source>
        <dbReference type="Proteomes" id="UP000595618"/>
    </source>
</evidence>
<dbReference type="SUPFAM" id="SSF50685">
    <property type="entry name" value="Barwin-like endoglucanases"/>
    <property type="match status" value="1"/>
</dbReference>
<reference evidence="6 7" key="1">
    <citation type="submission" date="2020-07" db="EMBL/GenBank/DDBJ databases">
        <title>Huge and variable diversity of episymbiotic CPR bacteria and DPANN archaea in groundwater ecosystems.</title>
        <authorList>
            <person name="He C.Y."/>
            <person name="Keren R."/>
            <person name="Whittaker M."/>
            <person name="Farag I.F."/>
            <person name="Doudna J."/>
            <person name="Cate J.H.D."/>
            <person name="Banfield J.F."/>
        </authorList>
    </citation>
    <scope>NUCLEOTIDE SEQUENCE [LARGE SCALE GENOMIC DNA]</scope>
    <source>
        <strain evidence="6">NC_groundwater_541_Ag_S-0.1um_46_50</strain>
    </source>
</reference>
<dbReference type="InterPro" id="IPR012997">
    <property type="entry name" value="RplA"/>
</dbReference>
<dbReference type="GO" id="GO:0008932">
    <property type="term" value="F:lytic endotransglycosylase activity"/>
    <property type="evidence" value="ECO:0007669"/>
    <property type="project" value="UniProtKB-UniRule"/>
</dbReference>
<dbReference type="AlphaFoldDB" id="A0A7T5UQZ9"/>
<dbReference type="Proteomes" id="UP000595618">
    <property type="component" value="Chromosome"/>
</dbReference>
<evidence type="ECO:0000256" key="1">
    <source>
        <dbReference type="ARBA" id="ARBA00023239"/>
    </source>
</evidence>
<name>A0A7T5UQZ9_9BACT</name>
<evidence type="ECO:0000313" key="6">
    <source>
        <dbReference type="EMBL" id="QQG45640.1"/>
    </source>
</evidence>
<evidence type="ECO:0000256" key="3">
    <source>
        <dbReference type="HAMAP-Rule" id="MF_02071"/>
    </source>
</evidence>
<dbReference type="InterPro" id="IPR034718">
    <property type="entry name" value="RlpA"/>
</dbReference>
<comment type="function">
    <text evidence="3">Lytic transglycosylase with a strong preference for naked glycan strands that lack stem peptides.</text>
</comment>
<dbReference type="Pfam" id="PF03330">
    <property type="entry name" value="DPBB_1"/>
    <property type="match status" value="1"/>
</dbReference>
<dbReference type="InterPro" id="IPR009009">
    <property type="entry name" value="RlpA-like_DPBB"/>
</dbReference>
<evidence type="ECO:0000256" key="4">
    <source>
        <dbReference type="RuleBase" id="RU003495"/>
    </source>
</evidence>
<dbReference type="CDD" id="cd22268">
    <property type="entry name" value="DPBB_RlpA-like"/>
    <property type="match status" value="1"/>
</dbReference>
<dbReference type="NCBIfam" id="TIGR00413">
    <property type="entry name" value="rlpA"/>
    <property type="match status" value="1"/>
</dbReference>
<protein>
    <recommendedName>
        <fullName evidence="3">Probable endolytic peptidoglycan transglycosylase RlpA</fullName>
        <ecNumber evidence="3">4.2.2.-</ecNumber>
    </recommendedName>
</protein>
<feature type="chain" id="PRO_5033179250" description="Probable endolytic peptidoglycan transglycosylase RlpA" evidence="3">
    <location>
        <begin position="23"/>
        <end position="187"/>
    </location>
</feature>
<evidence type="ECO:0000259" key="5">
    <source>
        <dbReference type="Pfam" id="PF03330"/>
    </source>
</evidence>
<dbReference type="GO" id="GO:0071555">
    <property type="term" value="P:cell wall organization"/>
    <property type="evidence" value="ECO:0007669"/>
    <property type="project" value="UniProtKB-KW"/>
</dbReference>
<accession>A0A7T5UQZ9</accession>
<keyword evidence="3" id="KW-0732">Signal</keyword>
<dbReference type="PANTHER" id="PTHR34183">
    <property type="entry name" value="ENDOLYTIC PEPTIDOGLYCAN TRANSGLYCOSYLASE RLPA"/>
    <property type="match status" value="1"/>
</dbReference>
<keyword evidence="1 3" id="KW-0456">Lyase</keyword>
<dbReference type="Gene3D" id="2.40.40.10">
    <property type="entry name" value="RlpA-like domain"/>
    <property type="match status" value="1"/>
</dbReference>
<feature type="domain" description="RlpA-like protein double-psi beta-barrel" evidence="5">
    <location>
        <begin position="89"/>
        <end position="172"/>
    </location>
</feature>
<sequence precursor="true">MKFILAALAVATVIALSSQTTAPPEKEAGDPSKRSQAVKGDCCGTLGPLSESVVIFVRVGKSEVIPIKSYMQLWSIYAWHRIESVPRILTASWYGPRFHRKKTCHGERFNMYNLTAAHKELPAGTMLTLRNPKNGKKTSVRITDCGPYIEGRELDLSFRAARELGFVKTGVTELIVEEVSFPAPKKK</sequence>
<dbReference type="GO" id="GO:0000270">
    <property type="term" value="P:peptidoglycan metabolic process"/>
    <property type="evidence" value="ECO:0007669"/>
    <property type="project" value="UniProtKB-UniRule"/>
</dbReference>
<dbReference type="EC" id="4.2.2.-" evidence="3"/>
<dbReference type="PANTHER" id="PTHR34183:SF1">
    <property type="entry name" value="ENDOLYTIC PEPTIDOGLYCAN TRANSGLYCOSYLASE RLPA"/>
    <property type="match status" value="1"/>
</dbReference>
<feature type="signal peptide" evidence="3">
    <location>
        <begin position="1"/>
        <end position="22"/>
    </location>
</feature>